<organism evidence="2">
    <name type="scientific">marine sediment metagenome</name>
    <dbReference type="NCBI Taxonomy" id="412755"/>
    <lineage>
        <taxon>unclassified sequences</taxon>
        <taxon>metagenomes</taxon>
        <taxon>ecological metagenomes</taxon>
    </lineage>
</organism>
<dbReference type="EMBL" id="BART01004426">
    <property type="protein sequence ID" value="GAG70722.1"/>
    <property type="molecule type" value="Genomic_DNA"/>
</dbReference>
<feature type="region of interest" description="Disordered" evidence="1">
    <location>
        <begin position="1"/>
        <end position="26"/>
    </location>
</feature>
<name>X1AMN6_9ZZZZ</name>
<comment type="caution">
    <text evidence="2">The sequence shown here is derived from an EMBL/GenBank/DDBJ whole genome shotgun (WGS) entry which is preliminary data.</text>
</comment>
<evidence type="ECO:0000256" key="1">
    <source>
        <dbReference type="SAM" id="MobiDB-lite"/>
    </source>
</evidence>
<accession>X1AMN6</accession>
<sequence length="73" mass="8501">MGKTKRYQNIKTRKKKLRKSRKKRRGGICSCTRRRTYGGKKLITHKQLFQRFTKQMGDYVGDLETAAPVVAVV</sequence>
<evidence type="ECO:0000313" key="2">
    <source>
        <dbReference type="EMBL" id="GAG70722.1"/>
    </source>
</evidence>
<protein>
    <submittedName>
        <fullName evidence="2">Uncharacterized protein</fullName>
    </submittedName>
</protein>
<reference evidence="2" key="1">
    <citation type="journal article" date="2014" name="Front. Microbiol.">
        <title>High frequency of phylogenetically diverse reductive dehalogenase-homologous genes in deep subseafloor sedimentary metagenomes.</title>
        <authorList>
            <person name="Kawai M."/>
            <person name="Futagami T."/>
            <person name="Toyoda A."/>
            <person name="Takaki Y."/>
            <person name="Nishi S."/>
            <person name="Hori S."/>
            <person name="Arai W."/>
            <person name="Tsubouchi T."/>
            <person name="Morono Y."/>
            <person name="Uchiyama I."/>
            <person name="Ito T."/>
            <person name="Fujiyama A."/>
            <person name="Inagaki F."/>
            <person name="Takami H."/>
        </authorList>
    </citation>
    <scope>NUCLEOTIDE SEQUENCE</scope>
    <source>
        <strain evidence="2">Expedition CK06-06</strain>
    </source>
</reference>
<proteinExistence type="predicted"/>
<dbReference type="AlphaFoldDB" id="X1AMN6"/>
<gene>
    <name evidence="2" type="ORF">S01H4_11118</name>
</gene>